<organism evidence="8 9">
    <name type="scientific">Lyophyllum shimeji</name>
    <name type="common">Hon-shimeji</name>
    <name type="synonym">Tricholoma shimeji</name>
    <dbReference type="NCBI Taxonomy" id="47721"/>
    <lineage>
        <taxon>Eukaryota</taxon>
        <taxon>Fungi</taxon>
        <taxon>Dikarya</taxon>
        <taxon>Basidiomycota</taxon>
        <taxon>Agaricomycotina</taxon>
        <taxon>Agaricomycetes</taxon>
        <taxon>Agaricomycetidae</taxon>
        <taxon>Agaricales</taxon>
        <taxon>Tricholomatineae</taxon>
        <taxon>Lyophyllaceae</taxon>
        <taxon>Lyophyllum</taxon>
    </lineage>
</organism>
<dbReference type="PANTHER" id="PTHR21338">
    <property type="entry name" value="MITOCHONDRIAL RIBOSOMAL PROTEIN L41"/>
    <property type="match status" value="1"/>
</dbReference>
<accession>A0A9P3UKT2</accession>
<evidence type="ECO:0000256" key="4">
    <source>
        <dbReference type="ARBA" id="ARBA00022980"/>
    </source>
</evidence>
<sequence>MFPTVARLSKASRRPLTPKRGNKDYYKGTRQAFLPGGLRTGAPGKHVIGGKAKYRLLDDKVRVFVAPPLDEILNSPLKPYVSVGVRLSREETQAALGPFEDSRGFSPEHLLKVAREHAAAEEASEPEKRQLLSWPASGTPKPAESEAQPESESLSRRVADWETDAKAVQDAVAVEDAPSTSTSRPAGERAS</sequence>
<feature type="region of interest" description="Disordered" evidence="7">
    <location>
        <begin position="1"/>
        <end position="27"/>
    </location>
</feature>
<dbReference type="GO" id="GO:0006412">
    <property type="term" value="P:translation"/>
    <property type="evidence" value="ECO:0007669"/>
    <property type="project" value="TreeGrafter"/>
</dbReference>
<evidence type="ECO:0000256" key="1">
    <source>
        <dbReference type="ARBA" id="ARBA00004173"/>
    </source>
</evidence>
<dbReference type="AlphaFoldDB" id="A0A9P3UKT2"/>
<dbReference type="EMBL" id="BRPK01000004">
    <property type="protein sequence ID" value="GLB36968.1"/>
    <property type="molecule type" value="Genomic_DNA"/>
</dbReference>
<comment type="caution">
    <text evidence="8">The sequence shown here is derived from an EMBL/GenBank/DDBJ whole genome shotgun (WGS) entry which is preliminary data.</text>
</comment>
<feature type="compositionally biased region" description="Basic and acidic residues" evidence="7">
    <location>
        <begin position="115"/>
        <end position="130"/>
    </location>
</feature>
<keyword evidence="9" id="KW-1185">Reference proteome</keyword>
<dbReference type="GO" id="GO:0005762">
    <property type="term" value="C:mitochondrial large ribosomal subunit"/>
    <property type="evidence" value="ECO:0007669"/>
    <property type="project" value="InterPro"/>
</dbReference>
<evidence type="ECO:0000256" key="2">
    <source>
        <dbReference type="ARBA" id="ARBA00010152"/>
    </source>
</evidence>
<reference evidence="8" key="1">
    <citation type="submission" date="2022-07" db="EMBL/GenBank/DDBJ databases">
        <title>The genome of Lyophyllum shimeji provides insight into the initial evolution of ectomycorrhizal fungal genome.</title>
        <authorList>
            <person name="Kobayashi Y."/>
            <person name="Shibata T."/>
            <person name="Hirakawa H."/>
            <person name="Shigenobu S."/>
            <person name="Nishiyama T."/>
            <person name="Yamada A."/>
            <person name="Hasebe M."/>
            <person name="Kawaguchi M."/>
        </authorList>
    </citation>
    <scope>NUCLEOTIDE SEQUENCE</scope>
    <source>
        <strain evidence="8">AT787</strain>
    </source>
</reference>
<dbReference type="GO" id="GO:0003735">
    <property type="term" value="F:structural constituent of ribosome"/>
    <property type="evidence" value="ECO:0007669"/>
    <property type="project" value="InterPro"/>
</dbReference>
<feature type="region of interest" description="Disordered" evidence="7">
    <location>
        <begin position="115"/>
        <end position="191"/>
    </location>
</feature>
<comment type="similarity">
    <text evidence="2">Belongs to the mitochondrion-specific ribosomal protein mL41 family.</text>
</comment>
<evidence type="ECO:0000256" key="6">
    <source>
        <dbReference type="ARBA" id="ARBA00023274"/>
    </source>
</evidence>
<evidence type="ECO:0000313" key="8">
    <source>
        <dbReference type="EMBL" id="GLB36968.1"/>
    </source>
</evidence>
<evidence type="ECO:0000256" key="7">
    <source>
        <dbReference type="SAM" id="MobiDB-lite"/>
    </source>
</evidence>
<evidence type="ECO:0000256" key="3">
    <source>
        <dbReference type="ARBA" id="ARBA00022946"/>
    </source>
</evidence>
<comment type="subcellular location">
    <subcellularLocation>
        <location evidence="1">Mitochondrion</location>
    </subcellularLocation>
</comment>
<feature type="compositionally biased region" description="Basic and acidic residues" evidence="7">
    <location>
        <begin position="153"/>
        <end position="167"/>
    </location>
</feature>
<keyword evidence="5" id="KW-0496">Mitochondrion</keyword>
<keyword evidence="3" id="KW-0809">Transit peptide</keyword>
<keyword evidence="4 8" id="KW-0689">Ribosomal protein</keyword>
<proteinExistence type="inferred from homology"/>
<evidence type="ECO:0000313" key="9">
    <source>
        <dbReference type="Proteomes" id="UP001063166"/>
    </source>
</evidence>
<evidence type="ECO:0000256" key="5">
    <source>
        <dbReference type="ARBA" id="ARBA00023128"/>
    </source>
</evidence>
<gene>
    <name evidence="8" type="ORF">LshimejAT787_0400190</name>
</gene>
<dbReference type="Proteomes" id="UP001063166">
    <property type="component" value="Unassembled WGS sequence"/>
</dbReference>
<dbReference type="InterPro" id="IPR019189">
    <property type="entry name" value="Ribosomal_mL41"/>
</dbReference>
<protein>
    <submittedName>
        <fullName evidence="8">Mitochondrial ribosomal protein L27</fullName>
    </submittedName>
</protein>
<dbReference type="OrthoDB" id="408933at2759"/>
<dbReference type="PANTHER" id="PTHR21338:SF0">
    <property type="entry name" value="LARGE RIBOSOMAL SUBUNIT PROTEIN ML41"/>
    <property type="match status" value="1"/>
</dbReference>
<keyword evidence="6" id="KW-0687">Ribonucleoprotein</keyword>
<dbReference type="Pfam" id="PF09809">
    <property type="entry name" value="MRP-L27"/>
    <property type="match status" value="1"/>
</dbReference>
<name>A0A9P3UKT2_LYOSH</name>